<name>A0AAF5DBD3_STRER</name>
<keyword evidence="1" id="KW-0175">Coiled coil</keyword>
<keyword evidence="2" id="KW-1185">Reference proteome</keyword>
<feature type="coiled-coil region" evidence="1">
    <location>
        <begin position="360"/>
        <end position="402"/>
    </location>
</feature>
<proteinExistence type="predicted"/>
<dbReference type="Proteomes" id="UP000035681">
    <property type="component" value="Unplaced"/>
</dbReference>
<sequence>MAMRYGKIYYYDRMGNKIENEAPYLKEDVDLTTLHNSNDGIIKNSFRNDIDEGRYDVNFDSFPLSKASSNKDFIRELPEELDHLVTNEEKKNFDNDSIDEFDKNNINFNRMSLERDGEITFTPPKISNNMIDKFDKRLLYEDESLNFNDKNSTNFSINNDTECINILDDDLCSECAKHELYAKNNEENKKLKRDLENHIKTQNELLMNTKKDELFPMTVLPQFDRENDNDIMTKKYNDKLKYRKELEDEIERRRIITLNEMDEEKFQNNKRNTIDAMLYAEEERRKEKKDNNIKEYQNMIYQHQINKKNNPKKDVIEWWERRPPFIGKDGKSFTQLVDDGSHLRRQLEKQKLLQVAGENLEIYKANMAKEDELARKHQKEKYKEMRNDIAEQARLIRESDKKYLSKEINNSDNQKWKEKVFDNWAKEHEKNDRKYRILQDCRKGDFGLFGRHKNDLDDRITKKYHLFDTKELEEKISNDIQERGDDNEREIPHTIHRCKRCHRKRKRRKGKK</sequence>
<reference evidence="3" key="1">
    <citation type="submission" date="2024-02" db="UniProtKB">
        <authorList>
            <consortium name="WormBaseParasite"/>
        </authorList>
    </citation>
    <scope>IDENTIFICATION</scope>
</reference>
<feature type="coiled-coil region" evidence="1">
    <location>
        <begin position="181"/>
        <end position="212"/>
    </location>
</feature>
<evidence type="ECO:0000313" key="2">
    <source>
        <dbReference type="Proteomes" id="UP000035681"/>
    </source>
</evidence>
<dbReference type="WBParaSite" id="TCONS_00009819.p1">
    <property type="protein sequence ID" value="TCONS_00009819.p1"/>
    <property type="gene ID" value="XLOC_007547"/>
</dbReference>
<dbReference type="AlphaFoldDB" id="A0AAF5DBD3"/>
<accession>A0AAF5DBD3</accession>
<protein>
    <submittedName>
        <fullName evidence="3">Coiled-coil domain-containing protein</fullName>
    </submittedName>
</protein>
<evidence type="ECO:0000313" key="3">
    <source>
        <dbReference type="WBParaSite" id="TCONS_00009819.p1"/>
    </source>
</evidence>
<evidence type="ECO:0000256" key="1">
    <source>
        <dbReference type="SAM" id="Coils"/>
    </source>
</evidence>
<organism evidence="2 3">
    <name type="scientific">Strongyloides stercoralis</name>
    <name type="common">Threadworm</name>
    <dbReference type="NCBI Taxonomy" id="6248"/>
    <lineage>
        <taxon>Eukaryota</taxon>
        <taxon>Metazoa</taxon>
        <taxon>Ecdysozoa</taxon>
        <taxon>Nematoda</taxon>
        <taxon>Chromadorea</taxon>
        <taxon>Rhabditida</taxon>
        <taxon>Tylenchina</taxon>
        <taxon>Panagrolaimomorpha</taxon>
        <taxon>Strongyloidoidea</taxon>
        <taxon>Strongyloididae</taxon>
        <taxon>Strongyloides</taxon>
    </lineage>
</organism>